<feature type="transmembrane region" description="Helical" evidence="8">
    <location>
        <begin position="148"/>
        <end position="170"/>
    </location>
</feature>
<dbReference type="Proteomes" id="UP000423413">
    <property type="component" value="Chromosome"/>
</dbReference>
<dbReference type="RefSeq" id="WP_122346359.1">
    <property type="nucleotide sequence ID" value="NZ_CP046441.1"/>
</dbReference>
<proteinExistence type="predicted"/>
<protein>
    <submittedName>
        <fullName evidence="11">Phosphoethanolamine--lipid A transferase</fullName>
    </submittedName>
</protein>
<keyword evidence="2" id="KW-1003">Cell membrane</keyword>
<keyword evidence="6 8" id="KW-1133">Transmembrane helix</keyword>
<feature type="transmembrane region" description="Helical" evidence="8">
    <location>
        <begin position="115"/>
        <end position="136"/>
    </location>
</feature>
<evidence type="ECO:0000256" key="1">
    <source>
        <dbReference type="ARBA" id="ARBA00004429"/>
    </source>
</evidence>
<dbReference type="SUPFAM" id="SSF53649">
    <property type="entry name" value="Alkaline phosphatase-like"/>
    <property type="match status" value="1"/>
</dbReference>
<dbReference type="GO" id="GO:0009244">
    <property type="term" value="P:lipopolysaccharide core region biosynthetic process"/>
    <property type="evidence" value="ECO:0007669"/>
    <property type="project" value="TreeGrafter"/>
</dbReference>
<evidence type="ECO:0000256" key="4">
    <source>
        <dbReference type="ARBA" id="ARBA00022679"/>
    </source>
</evidence>
<dbReference type="PANTHER" id="PTHR30443:SF0">
    <property type="entry name" value="PHOSPHOETHANOLAMINE TRANSFERASE EPTA"/>
    <property type="match status" value="1"/>
</dbReference>
<feature type="domain" description="Sulfatase N-terminal" evidence="9">
    <location>
        <begin position="233"/>
        <end position="521"/>
    </location>
</feature>
<sequence>MPTPRTVRPEFVTLLASGFLLFGFNLNLWQHLFAITSSDAKGIAMRVAFGLMIFCVFNIALTLIAFRAVFKPVLIFLFMVSAGVVYFMTEYGVMIDAGMFRNFAETNVTEVQGLLSLKLVLYIALLGVLPSLILWKTPVGYRPWHRELFSKLVVAVVCSVVIGAAALANYQGLSSLFRNHHELRLMVVPSNYIGASVGYLREQVVSAQRPFVTIGEDAKRSSDWATHSRKSLTVLVVGESARAENFGILGYGRNTTPNLNKESGLVAFTDVYSCGTETAVSVPCMFSNMGRKDYNATVARNQEGLLDVLKRAGINVVWRDNQAGCKGTCDRVTFQDVSNLKDPQLCTSHECRDEILLQGLQGFIDNLDKDTVLVLHQMGSHGPEYYKRYPKEFETFTPVCESNALNNCSRDTIVNAYDNTLLYTDHVLSSLIDLLRKNQNKVDTAMVYLSDHGESLGEYNLFLHGTPYVLAPDQQKHVPLLIWLSDAYQKSFAVSPECLAKERNSPLSQDNLFHSMLGLLKVDTKVYNPALDMFASCRSEARATDQASSVPGAAE</sequence>
<reference evidence="11 12" key="1">
    <citation type="submission" date="2019-11" db="EMBL/GenBank/DDBJ databases">
        <title>Complete genome sequence of Pseudomonas syringae pv. coronafaciens isolate B19001 originated in imported oat cereal.</title>
        <authorList>
            <person name="Kim S.M."/>
            <person name="Lee B.C."/>
            <person name="Seo S.J."/>
            <person name="Lee J.E."/>
            <person name="Choi N.J."/>
            <person name="Park J.H."/>
        </authorList>
    </citation>
    <scope>NUCLEOTIDE SEQUENCE [LARGE SCALE GENOMIC DNA]</scope>
    <source>
        <strain evidence="11 12">B19001</strain>
    </source>
</reference>
<evidence type="ECO:0000256" key="5">
    <source>
        <dbReference type="ARBA" id="ARBA00022692"/>
    </source>
</evidence>
<dbReference type="EMBL" id="CP046441">
    <property type="protein sequence ID" value="QGT82901.1"/>
    <property type="molecule type" value="Genomic_DNA"/>
</dbReference>
<evidence type="ECO:0000313" key="11">
    <source>
        <dbReference type="EMBL" id="QGT82901.1"/>
    </source>
</evidence>
<evidence type="ECO:0000256" key="8">
    <source>
        <dbReference type="SAM" id="Phobius"/>
    </source>
</evidence>
<name>A0AAE6UNS6_9PSED</name>
<keyword evidence="7 8" id="KW-0472">Membrane</keyword>
<dbReference type="GeneID" id="73736584"/>
<dbReference type="PANTHER" id="PTHR30443">
    <property type="entry name" value="INNER MEMBRANE PROTEIN"/>
    <property type="match status" value="1"/>
</dbReference>
<evidence type="ECO:0000256" key="3">
    <source>
        <dbReference type="ARBA" id="ARBA00022519"/>
    </source>
</evidence>
<organism evidence="11 12">
    <name type="scientific">Pseudomonas coronafaciens pv. coronafaciens</name>
    <dbReference type="NCBI Taxonomy" id="235275"/>
    <lineage>
        <taxon>Bacteria</taxon>
        <taxon>Pseudomonadati</taxon>
        <taxon>Pseudomonadota</taxon>
        <taxon>Gammaproteobacteria</taxon>
        <taxon>Pseudomonadales</taxon>
        <taxon>Pseudomonadaceae</taxon>
        <taxon>Pseudomonas</taxon>
        <taxon>Pseudomonas coronafaciens</taxon>
    </lineage>
</organism>
<dbReference type="InterPro" id="IPR000917">
    <property type="entry name" value="Sulfatase_N"/>
</dbReference>
<dbReference type="Pfam" id="PF08019">
    <property type="entry name" value="EptA_B_N"/>
    <property type="match status" value="1"/>
</dbReference>
<accession>A0AAE6UNS6</accession>
<feature type="domain" description="Phosphoethanolamine transferase N-terminal" evidence="10">
    <location>
        <begin position="53"/>
        <end position="203"/>
    </location>
</feature>
<feature type="transmembrane region" description="Helical" evidence="8">
    <location>
        <begin position="43"/>
        <end position="66"/>
    </location>
</feature>
<keyword evidence="3" id="KW-0997">Cell inner membrane</keyword>
<dbReference type="Pfam" id="PF00884">
    <property type="entry name" value="Sulfatase"/>
    <property type="match status" value="1"/>
</dbReference>
<keyword evidence="5 8" id="KW-0812">Transmembrane</keyword>
<dbReference type="InterPro" id="IPR058130">
    <property type="entry name" value="PEA_transf_C"/>
</dbReference>
<evidence type="ECO:0000259" key="10">
    <source>
        <dbReference type="Pfam" id="PF08019"/>
    </source>
</evidence>
<evidence type="ECO:0000256" key="2">
    <source>
        <dbReference type="ARBA" id="ARBA00022475"/>
    </source>
</evidence>
<dbReference type="InterPro" id="IPR017850">
    <property type="entry name" value="Alkaline_phosphatase_core_sf"/>
</dbReference>
<dbReference type="GO" id="GO:0016776">
    <property type="term" value="F:phosphotransferase activity, phosphate group as acceptor"/>
    <property type="evidence" value="ECO:0007669"/>
    <property type="project" value="TreeGrafter"/>
</dbReference>
<dbReference type="NCBIfam" id="NF028537">
    <property type="entry name" value="P_eth_NH2_trans"/>
    <property type="match status" value="1"/>
</dbReference>
<gene>
    <name evidence="11" type="ORF">GMO17_17850</name>
</gene>
<dbReference type="AlphaFoldDB" id="A0AAE6UNS6"/>
<dbReference type="InterPro" id="IPR040423">
    <property type="entry name" value="PEA_transferase"/>
</dbReference>
<dbReference type="Gene3D" id="3.40.720.10">
    <property type="entry name" value="Alkaline Phosphatase, subunit A"/>
    <property type="match status" value="1"/>
</dbReference>
<dbReference type="CDD" id="cd16017">
    <property type="entry name" value="LptA"/>
    <property type="match status" value="1"/>
</dbReference>
<comment type="subcellular location">
    <subcellularLocation>
        <location evidence="1">Cell inner membrane</location>
        <topology evidence="1">Multi-pass membrane protein</topology>
    </subcellularLocation>
</comment>
<dbReference type="GO" id="GO:0005886">
    <property type="term" value="C:plasma membrane"/>
    <property type="evidence" value="ECO:0007669"/>
    <property type="project" value="UniProtKB-SubCell"/>
</dbReference>
<keyword evidence="4 11" id="KW-0808">Transferase</keyword>
<feature type="transmembrane region" description="Helical" evidence="8">
    <location>
        <begin position="12"/>
        <end position="31"/>
    </location>
</feature>
<evidence type="ECO:0000259" key="9">
    <source>
        <dbReference type="Pfam" id="PF00884"/>
    </source>
</evidence>
<evidence type="ECO:0000256" key="7">
    <source>
        <dbReference type="ARBA" id="ARBA00023136"/>
    </source>
</evidence>
<dbReference type="InterPro" id="IPR012549">
    <property type="entry name" value="EptA-like_N"/>
</dbReference>
<evidence type="ECO:0000256" key="6">
    <source>
        <dbReference type="ARBA" id="ARBA00022989"/>
    </source>
</evidence>
<evidence type="ECO:0000313" key="12">
    <source>
        <dbReference type="Proteomes" id="UP000423413"/>
    </source>
</evidence>
<feature type="transmembrane region" description="Helical" evidence="8">
    <location>
        <begin position="73"/>
        <end position="95"/>
    </location>
</feature>